<organism evidence="1">
    <name type="scientific">Cacopsylla melanoneura</name>
    <dbReference type="NCBI Taxonomy" id="428564"/>
    <lineage>
        <taxon>Eukaryota</taxon>
        <taxon>Metazoa</taxon>
        <taxon>Ecdysozoa</taxon>
        <taxon>Arthropoda</taxon>
        <taxon>Hexapoda</taxon>
        <taxon>Insecta</taxon>
        <taxon>Pterygota</taxon>
        <taxon>Neoptera</taxon>
        <taxon>Paraneoptera</taxon>
        <taxon>Hemiptera</taxon>
        <taxon>Sternorrhyncha</taxon>
        <taxon>Psylloidea</taxon>
        <taxon>Psyllidae</taxon>
        <taxon>Psyllinae</taxon>
        <taxon>Cacopsylla</taxon>
    </lineage>
</organism>
<dbReference type="EMBL" id="HBUF01336705">
    <property type="protein sequence ID" value="CAG6698181.1"/>
    <property type="molecule type" value="Transcribed_RNA"/>
</dbReference>
<name>A0A8D8U5J2_9HEMI</name>
<accession>A0A8D8U5J2</accession>
<protein>
    <submittedName>
        <fullName evidence="1">Uncharacterized protein</fullName>
    </submittedName>
</protein>
<reference evidence="1" key="1">
    <citation type="submission" date="2021-05" db="EMBL/GenBank/DDBJ databases">
        <authorList>
            <person name="Alioto T."/>
            <person name="Alioto T."/>
            <person name="Gomez Garrido J."/>
        </authorList>
    </citation>
    <scope>NUCLEOTIDE SEQUENCE</scope>
</reference>
<dbReference type="EMBL" id="HBUF01336706">
    <property type="protein sequence ID" value="CAG6698182.1"/>
    <property type="molecule type" value="Transcribed_RNA"/>
</dbReference>
<dbReference type="AlphaFoldDB" id="A0A8D8U5J2"/>
<sequence length="232" mass="23870">MGLFRAPFSFPSNVTLKYIRYLCSLNNNYHFFWPHTLQGGFGGGGGFALALSSHTLQGGFGGGGALGLQGGLPAVPLADDAATATVALVLPLDTLVELDDADAAALTPPEMTAPALTADCLTPTTVGLRMSPATAAPVARVFFAYSRPCVPVCTTTPAPVFTTDPVSATTVPTPATLLLTPVARLDPCTTVVFLATSTDCTPEIVGVVCTRVPPPTPTVDCLTMTSFSSFCV</sequence>
<proteinExistence type="predicted"/>
<evidence type="ECO:0000313" key="1">
    <source>
        <dbReference type="EMBL" id="CAG6698182.1"/>
    </source>
</evidence>